<evidence type="ECO:0000259" key="1">
    <source>
        <dbReference type="PROSITE" id="PS50042"/>
    </source>
</evidence>
<evidence type="ECO:0000313" key="2">
    <source>
        <dbReference type="EMBL" id="MVN89990.1"/>
    </source>
</evidence>
<dbReference type="Gene3D" id="2.60.120.10">
    <property type="entry name" value="Jelly Rolls"/>
    <property type="match status" value="1"/>
</dbReference>
<gene>
    <name evidence="2" type="ORF">GO816_02525</name>
</gene>
<dbReference type="InterPro" id="IPR000595">
    <property type="entry name" value="cNMP-bd_dom"/>
</dbReference>
<dbReference type="CDD" id="cd00038">
    <property type="entry name" value="CAP_ED"/>
    <property type="match status" value="1"/>
</dbReference>
<comment type="caution">
    <text evidence="2">The sequence shown here is derived from an EMBL/GenBank/DDBJ whole genome shotgun (WGS) entry which is preliminary data.</text>
</comment>
<dbReference type="EMBL" id="WQLA01000001">
    <property type="protein sequence ID" value="MVN89990.1"/>
    <property type="molecule type" value="Genomic_DNA"/>
</dbReference>
<dbReference type="SUPFAM" id="SSF51206">
    <property type="entry name" value="cAMP-binding domain-like"/>
    <property type="match status" value="1"/>
</dbReference>
<proteinExistence type="predicted"/>
<protein>
    <submittedName>
        <fullName evidence="2">Cyclic nucleotide-binding domain-containing protein</fullName>
    </submittedName>
</protein>
<keyword evidence="3" id="KW-1185">Reference proteome</keyword>
<feature type="domain" description="Cyclic nucleotide-binding" evidence="1">
    <location>
        <begin position="11"/>
        <end position="132"/>
    </location>
</feature>
<dbReference type="RefSeq" id="WP_157539774.1">
    <property type="nucleotide sequence ID" value="NZ_WQLA01000001.1"/>
</dbReference>
<dbReference type="AlphaFoldDB" id="A0A6I4I4J5"/>
<evidence type="ECO:0000313" key="3">
    <source>
        <dbReference type="Proteomes" id="UP000434850"/>
    </source>
</evidence>
<accession>A0A6I4I4J5</accession>
<dbReference type="OrthoDB" id="1092431at2"/>
<name>A0A6I4I4J5_9SPHI</name>
<reference evidence="2 3" key="1">
    <citation type="submission" date="2019-12" db="EMBL/GenBank/DDBJ databases">
        <title>Mucilaginibacter sp. HME9299 genome sequencing and assembly.</title>
        <authorList>
            <person name="Kang H."/>
            <person name="Kim H."/>
            <person name="Joh K."/>
        </authorList>
    </citation>
    <scope>NUCLEOTIDE SEQUENCE [LARGE SCALE GENOMIC DNA]</scope>
    <source>
        <strain evidence="2 3">HME9299</strain>
    </source>
</reference>
<dbReference type="Pfam" id="PF00027">
    <property type="entry name" value="cNMP_binding"/>
    <property type="match status" value="1"/>
</dbReference>
<dbReference type="PROSITE" id="PS50042">
    <property type="entry name" value="CNMP_BINDING_3"/>
    <property type="match status" value="1"/>
</dbReference>
<sequence length="190" mass="22748">MFEPLLNHIDKFINLTDNERQLVVNYLKYREIGKKSYLLSEGDKCNAQYFVVEGCIRMFFIKENGIEQIVQFGIDNWWLADYTSFTLHTPSQFYIQAVQKSKVIILSQDNQDELLDKVPKLEKYFKRIYQRAYAALQTRQIFQSDLSGEEKYHHFASRFREFIQRIPQYMLASYLGFTPEFLSRVRAKEH</sequence>
<dbReference type="InterPro" id="IPR014710">
    <property type="entry name" value="RmlC-like_jellyroll"/>
</dbReference>
<organism evidence="2 3">
    <name type="scientific">Mucilaginibacter aquatilis</name>
    <dbReference type="NCBI Taxonomy" id="1517760"/>
    <lineage>
        <taxon>Bacteria</taxon>
        <taxon>Pseudomonadati</taxon>
        <taxon>Bacteroidota</taxon>
        <taxon>Sphingobacteriia</taxon>
        <taxon>Sphingobacteriales</taxon>
        <taxon>Sphingobacteriaceae</taxon>
        <taxon>Mucilaginibacter</taxon>
    </lineage>
</organism>
<dbReference type="InterPro" id="IPR018490">
    <property type="entry name" value="cNMP-bd_dom_sf"/>
</dbReference>
<dbReference type="Proteomes" id="UP000434850">
    <property type="component" value="Unassembled WGS sequence"/>
</dbReference>